<evidence type="ECO:0000313" key="2">
    <source>
        <dbReference type="Proteomes" id="UP000838672"/>
    </source>
</evidence>
<evidence type="ECO:0000313" key="1">
    <source>
        <dbReference type="EMBL" id="CAH0535494.1"/>
    </source>
</evidence>
<dbReference type="Proteomes" id="UP000838672">
    <property type="component" value="Unassembled WGS sequence"/>
</dbReference>
<reference evidence="1" key="1">
    <citation type="submission" date="2021-11" db="EMBL/GenBank/DDBJ databases">
        <authorList>
            <person name="Rodrigo-Torres L."/>
            <person name="Arahal R. D."/>
            <person name="Lucena T."/>
        </authorList>
    </citation>
    <scope>NUCLEOTIDE SEQUENCE</scope>
    <source>
        <strain evidence="1">CECT 7929</strain>
    </source>
</reference>
<accession>A0ABN8DVS3</accession>
<sequence>MIKIIDETQKNTRNLDFHERNYKRNMGLIAQIDVSDLYLRLSSLFEQINELKISIALDNGFQSNYQALLRQFCDDYQDIVNIAGAIKSCLDQRSGFLGFFRGYGNPIETILSGDRYQLSYEQLRKKFSYHAVVLQQSEKEMLNVIAKDLDEFLIRFA</sequence>
<protein>
    <submittedName>
        <fullName evidence="1">Uncharacterized protein</fullName>
    </submittedName>
</protein>
<gene>
    <name evidence="1" type="ORF">VST7929_03064</name>
</gene>
<keyword evidence="2" id="KW-1185">Reference proteome</keyword>
<dbReference type="EMBL" id="CAKLDI010000002">
    <property type="protein sequence ID" value="CAH0535494.1"/>
    <property type="molecule type" value="Genomic_DNA"/>
</dbReference>
<organism evidence="1 2">
    <name type="scientific">Vibrio stylophorae</name>
    <dbReference type="NCBI Taxonomy" id="659351"/>
    <lineage>
        <taxon>Bacteria</taxon>
        <taxon>Pseudomonadati</taxon>
        <taxon>Pseudomonadota</taxon>
        <taxon>Gammaproteobacteria</taxon>
        <taxon>Vibrionales</taxon>
        <taxon>Vibrionaceae</taxon>
        <taxon>Vibrio</taxon>
    </lineage>
</organism>
<comment type="caution">
    <text evidence="1">The sequence shown here is derived from an EMBL/GenBank/DDBJ whole genome shotgun (WGS) entry which is preliminary data.</text>
</comment>
<name>A0ABN8DVS3_9VIBR</name>
<proteinExistence type="predicted"/>
<dbReference type="RefSeq" id="WP_237468396.1">
    <property type="nucleotide sequence ID" value="NZ_CAKLDI010000002.1"/>
</dbReference>